<evidence type="ECO:0000256" key="1">
    <source>
        <dbReference type="ARBA" id="ARBA00004196"/>
    </source>
</evidence>
<feature type="domain" description="Bacterial repeat" evidence="7">
    <location>
        <begin position="1132"/>
        <end position="1215"/>
    </location>
</feature>
<feature type="domain" description="Bacterial repeat" evidence="7">
    <location>
        <begin position="1698"/>
        <end position="1775"/>
    </location>
</feature>
<sequence length="1986" mass="218309">MKKRFSKLLLAIVMMLQLVPSSMGTIVANDNVAYEGEFVQVTMENKPAGEYAITSNEIPEGVSKLNVTVNVDGVLKDSKVLTFPGIIDPAKTEVTAKEGYAVEQVTLNGEAFKNNIVYNREAGESEKNLVINVYTKAALTIHYQDANGNKITADDMKEGKLNEKLAFTGKAIDGYTASKDNASEAVLDKASNEVTLVYEKNKAVNKAQISKKADAKASKPVTCSAASSKNCFKADGTYVAENGILYPTEYTAQTGSGKVYHDTNQVGENGKPCANGQVGNLGSDVLPYRHYVVLKYSTDIKVVTYIRCDVYQGMMNPPTPDKDTYKVDFLTSEDLSKLGSIYVNEGEKINEKDVPEAAAKSFYDKRNEDYFWTREQNSNTKVDPATIIINSPTTIYSKGKNKEAVKFTVTFDLAGGVYNNQTENSIVQVENGKKISESAIPVPTLGGKDFKGWNLEGYGNKLYSNKDIAEMNINKNLKFEAVYEKKAYTNEAEYFILLPSSKLPDNLSANYDPNNFVPSNINSWNGPGWNGSNISHDQGTGFSGYISKDAYQKAYVEGKPITNEKGVDSNYIYIPSGNIPAEYTVNNGVDKGKVMKLENIVWYSIKKQDNGKPHVDGYIKAVEVEIGYYANIDGLDSSSIEHAVTGNEYTVKDYSSIRDFPNRTGYIFTGWNTKADGSGTSYAAGERFTVKNSVALYAQWKKTDQKYTIEHIDEDTNTKLKPDETFDAKYGDVINGENHKQTIEGYAFTKADSLKVGTDKEKNIIKIYYSKDANGDNVPDKYQIKVIYKAVNGTIDADHANEPENKTFYVNLYKDGKFATAEDGGAGSLKKDQIGTATAAKGYAQDSLQWTPTAPTTDLELNKDTEFVAAFEKDSFGYSIEYYYDDVKADTVKKSDKFEEVITLKPEESVSYNNKSYVLDNVENNPLTISTDEKTNVIRVYYATDENEDKIPDKYQIKVIYKAVNGTIDADHANEAENKTFYVNLYKDGKFATAEDGGVGSLKKDQIGTATAAKGYAQDSLKWTPAAPTTDLKLSKDTEFVAAFEKDSFGYSIEYYYDNIKADTVKKSDKFENVISINPDKSIEYKGNTYALDKTQNNPLTISSDVEKNVIKVFYAEDKNGNGEPDYKEEKYNVNFVAGNHGKLEGTTLYKNYLSGTAINSAEGYKEPKAVADEGYAFDKWVVKDVENKDGIVTAEPGTYKVTGNTAVYAEFAEDKNGNGEPDYREEKYNVNFVAGDHGKLEGTTLYKNYLSGTAINCAEGYKEPKAVADEGYAFDKWVVKDVENKDGIVTAEPGTYKVTGNTAVYAEFAEDKNGNGKPDYREEKYNVNFVAGDHGKLEGTTLYKNYLSGTAINSAEGYKEPKAVADEGYAFDKWVVKDVENKDGIVTAELGTYKVTGNTAVYAEFAEDKNGNGKPDYKEENYNVNFVAEANGTLAGTTLYNSVLADTKISEIKDYVMPIPQANANYAFDKWIVKDVKHPEGIEIKDPGSYVVTGNTVFYAYFAEDNHGTDPENPDKPDNIPDKYQTEVTFRAVNGSVSFEKTYVTLYDEKGEYSENGTGRLAANQIPATTANNGYHFVNWTPDTPNEDMIISREGAAFTANHAINTYSAVVRFINEDTDEELAPSATLNDIEHGSILYGTEHRIDITGYVFTIADTEIIERNGVVVNVYYAADTKGGVDDPDTTPDGIPDKYQVRFEYTAGTNGSVSGTTIEYVTRPGNSTTASVRPQALVATAANTGYSFVSWTANGNVYSNTDALRNTYFAEDTVFTAGFAVIAAPVLPTPVTPIPPAVTPQTPGTPVPAAPAAPGTTPAATPVIGPVLPTPTPTPTPGPTVDVENPDQPQGGETTDVPDNPTPKAGSEDSWALINLLCAGGTVLLGLILLLSKLKKEEDEEDDKTSAMANKDDEQSERYKRRKWLRLASTITAIVSVIAFFLTEDITLPMILMDKWTLLMAAFLIVQIIFVLFGRKWKELDENDNSTETAHS</sequence>
<accession>A0A6N2S429</accession>
<dbReference type="InterPro" id="IPR042229">
    <property type="entry name" value="Listeria/Bacterioides_rpt_sf"/>
</dbReference>
<gene>
    <name evidence="8" type="ORF">CILFYP12_00667</name>
</gene>
<evidence type="ECO:0000256" key="2">
    <source>
        <dbReference type="ARBA" id="ARBA00022737"/>
    </source>
</evidence>
<evidence type="ECO:0000259" key="6">
    <source>
        <dbReference type="Pfam" id="PF06458"/>
    </source>
</evidence>
<keyword evidence="4" id="KW-0812">Transmembrane</keyword>
<evidence type="ECO:0000256" key="4">
    <source>
        <dbReference type="SAM" id="Phobius"/>
    </source>
</evidence>
<feature type="compositionally biased region" description="Low complexity" evidence="3">
    <location>
        <begin position="1806"/>
        <end position="1821"/>
    </location>
</feature>
<feature type="domain" description="MucBP" evidence="6">
    <location>
        <begin position="708"/>
        <end position="763"/>
    </location>
</feature>
<feature type="transmembrane region" description="Helical" evidence="4">
    <location>
        <begin position="1865"/>
        <end position="1885"/>
    </location>
</feature>
<feature type="signal peptide" evidence="5">
    <location>
        <begin position="1"/>
        <end position="24"/>
    </location>
</feature>
<feature type="domain" description="MucBP" evidence="6">
    <location>
        <begin position="139"/>
        <end position="199"/>
    </location>
</feature>
<feature type="domain" description="Bacterial repeat" evidence="7">
    <location>
        <begin position="1229"/>
        <end position="1312"/>
    </location>
</feature>
<keyword evidence="4" id="KW-0472">Membrane</keyword>
<dbReference type="Pfam" id="PF09479">
    <property type="entry name" value="Flg_new"/>
    <property type="match status" value="2"/>
</dbReference>
<comment type="subcellular location">
    <subcellularLocation>
        <location evidence="1">Cell envelope</location>
    </subcellularLocation>
</comment>
<dbReference type="Gene3D" id="3.10.20.320">
    <property type="entry name" value="Putative peptidoglycan bound protein (lpxtg motif)"/>
    <property type="match status" value="1"/>
</dbReference>
<keyword evidence="5" id="KW-0732">Signal</keyword>
<feature type="chain" id="PRO_5038862371" evidence="5">
    <location>
        <begin position="25"/>
        <end position="1986"/>
    </location>
</feature>
<feature type="compositionally biased region" description="Pro residues" evidence="3">
    <location>
        <begin position="1822"/>
        <end position="1832"/>
    </location>
</feature>
<dbReference type="Pfam" id="PF18998">
    <property type="entry name" value="Flg_new_2"/>
    <property type="match status" value="4"/>
</dbReference>
<feature type="transmembrane region" description="Helical" evidence="4">
    <location>
        <begin position="1949"/>
        <end position="1967"/>
    </location>
</feature>
<dbReference type="RefSeq" id="WP_240272577.1">
    <property type="nucleotide sequence ID" value="NZ_JAKNTM010000001.1"/>
</dbReference>
<dbReference type="EMBL" id="CACRTE010000010">
    <property type="protein sequence ID" value="VYS88097.1"/>
    <property type="molecule type" value="Genomic_DNA"/>
</dbReference>
<keyword evidence="4" id="KW-1133">Transmembrane helix</keyword>
<feature type="domain" description="Bacterial repeat" evidence="7">
    <location>
        <begin position="1326"/>
        <end position="1409"/>
    </location>
</feature>
<keyword evidence="2" id="KW-0677">Repeat</keyword>
<organism evidence="8">
    <name type="scientific">Clostridium innocuum</name>
    <dbReference type="NCBI Taxonomy" id="1522"/>
    <lineage>
        <taxon>Bacteria</taxon>
        <taxon>Bacillati</taxon>
        <taxon>Bacillota</taxon>
        <taxon>Clostridia</taxon>
        <taxon>Eubacteriales</taxon>
        <taxon>Clostridiaceae</taxon>
        <taxon>Clostridium</taxon>
    </lineage>
</organism>
<dbReference type="InterPro" id="IPR009459">
    <property type="entry name" value="MucBP_dom"/>
</dbReference>
<name>A0A6N2S429_CLOIN</name>
<protein>
    <submittedName>
        <fullName evidence="8">Listeria-Bacteroides repeat domain (List_Bact_rpt)</fullName>
    </submittedName>
</protein>
<feature type="region of interest" description="Disordered" evidence="3">
    <location>
        <begin position="1789"/>
        <end position="1860"/>
    </location>
</feature>
<dbReference type="Pfam" id="PF06458">
    <property type="entry name" value="MucBP"/>
    <property type="match status" value="2"/>
</dbReference>
<dbReference type="Gene3D" id="2.60.40.4270">
    <property type="entry name" value="Listeria-Bacteroides repeat domain"/>
    <property type="match status" value="2"/>
</dbReference>
<dbReference type="GO" id="GO:0030313">
    <property type="term" value="C:cell envelope"/>
    <property type="evidence" value="ECO:0007669"/>
    <property type="project" value="UniProtKB-SubCell"/>
</dbReference>
<dbReference type="InterPro" id="IPR044060">
    <property type="entry name" value="Bacterial_rp_domain"/>
</dbReference>
<reference evidence="8" key="1">
    <citation type="submission" date="2019-11" db="EMBL/GenBank/DDBJ databases">
        <authorList>
            <person name="Feng L."/>
        </authorList>
    </citation>
    <scope>NUCLEOTIDE SEQUENCE</scope>
    <source>
        <strain evidence="8">CinnocuumLFYP12</strain>
    </source>
</reference>
<feature type="compositionally biased region" description="Pro residues" evidence="3">
    <location>
        <begin position="1789"/>
        <end position="1805"/>
    </location>
</feature>
<evidence type="ECO:0000259" key="7">
    <source>
        <dbReference type="Pfam" id="PF18998"/>
    </source>
</evidence>
<proteinExistence type="predicted"/>
<evidence type="ECO:0000256" key="3">
    <source>
        <dbReference type="SAM" id="MobiDB-lite"/>
    </source>
</evidence>
<feature type="transmembrane region" description="Helical" evidence="4">
    <location>
        <begin position="1918"/>
        <end position="1937"/>
    </location>
</feature>
<evidence type="ECO:0000256" key="5">
    <source>
        <dbReference type="SAM" id="SignalP"/>
    </source>
</evidence>
<dbReference type="InterPro" id="IPR013378">
    <property type="entry name" value="InlB-like_B-rpt"/>
</dbReference>
<evidence type="ECO:0000313" key="8">
    <source>
        <dbReference type="EMBL" id="VYS88097.1"/>
    </source>
</evidence>